<dbReference type="EMBL" id="MGJL01000012">
    <property type="protein sequence ID" value="OGN08061.1"/>
    <property type="molecule type" value="Genomic_DNA"/>
</dbReference>
<dbReference type="Proteomes" id="UP000178023">
    <property type="component" value="Unassembled WGS sequence"/>
</dbReference>
<dbReference type="AlphaFoldDB" id="A0A1F8F4K5"/>
<comment type="caution">
    <text evidence="1">The sequence shown here is derived from an EMBL/GenBank/DDBJ whole genome shotgun (WGS) entry which is preliminary data.</text>
</comment>
<evidence type="ECO:0000313" key="1">
    <source>
        <dbReference type="EMBL" id="OGN08061.1"/>
    </source>
</evidence>
<sequence length="208" mass="24005">MVQQPIRYKKGITIELRKKGLSYADIQNAINVPKSTIAYWLKGIKLTDFQSQKLRERQIRIARKNVKKRILKIAKKAEEIKNLSKDIGQISRRELWLMGLALYWKSAADPQKGVHFTSGNPDLIKLFLRWLREVGKIENSEIRCDILSRGKSSNIQKYWSDIVGLPIGRIYVQKMAARHGLLRIRVRASSMLARQIAGWLNGIKTILN</sequence>
<evidence type="ECO:0000313" key="2">
    <source>
        <dbReference type="Proteomes" id="UP000178023"/>
    </source>
</evidence>
<name>A0A1F8F4K5_9BACT</name>
<reference evidence="1 2" key="1">
    <citation type="journal article" date="2016" name="Nat. Commun.">
        <title>Thousands of microbial genomes shed light on interconnected biogeochemical processes in an aquifer system.</title>
        <authorList>
            <person name="Anantharaman K."/>
            <person name="Brown C.T."/>
            <person name="Hug L.A."/>
            <person name="Sharon I."/>
            <person name="Castelle C.J."/>
            <person name="Probst A.J."/>
            <person name="Thomas B.C."/>
            <person name="Singh A."/>
            <person name="Wilkins M.J."/>
            <person name="Karaoz U."/>
            <person name="Brodie E.L."/>
            <person name="Williams K.H."/>
            <person name="Hubbard S.S."/>
            <person name="Banfield J.F."/>
        </authorList>
    </citation>
    <scope>NUCLEOTIDE SEQUENCE [LARGE SCALE GENOMIC DNA]</scope>
</reference>
<gene>
    <name evidence="1" type="ORF">A2750_01175</name>
</gene>
<proteinExistence type="predicted"/>
<accession>A0A1F8F4K5</accession>
<protein>
    <submittedName>
        <fullName evidence="1">Uncharacterized protein</fullName>
    </submittedName>
</protein>
<organism evidence="1 2">
    <name type="scientific">Candidatus Yanofskybacteria bacterium RIFCSPHIGHO2_01_FULL_45_42</name>
    <dbReference type="NCBI Taxonomy" id="1802671"/>
    <lineage>
        <taxon>Bacteria</taxon>
        <taxon>Candidatus Yanofskyibacteriota</taxon>
    </lineage>
</organism>